<dbReference type="Proteomes" id="UP000546917">
    <property type="component" value="Unassembled WGS sequence"/>
</dbReference>
<dbReference type="Pfam" id="PF01909">
    <property type="entry name" value="NTP_transf_2"/>
    <property type="match status" value="1"/>
</dbReference>
<keyword evidence="4" id="KW-1185">Reference proteome</keyword>
<evidence type="ECO:0000259" key="1">
    <source>
        <dbReference type="Pfam" id="PF01909"/>
    </source>
</evidence>
<accession>A0A1V0N3Z4</accession>
<dbReference type="InterPro" id="IPR002934">
    <property type="entry name" value="Polymerase_NTP_transf_dom"/>
</dbReference>
<dbReference type="CDD" id="cd05403">
    <property type="entry name" value="NT_KNTase_like"/>
    <property type="match status" value="1"/>
</dbReference>
<evidence type="ECO:0000313" key="4">
    <source>
        <dbReference type="Proteomes" id="UP000192050"/>
    </source>
</evidence>
<dbReference type="PANTHER" id="PTHR37030:SF3">
    <property type="entry name" value="POLYMERASE NUCLEOTIDYL TRANSFERASE DOMAIN-CONTAINING PROTEIN"/>
    <property type="match status" value="1"/>
</dbReference>
<protein>
    <submittedName>
        <fullName evidence="2 3">Nucleotidyltransferase</fullName>
    </submittedName>
</protein>
<keyword evidence="2" id="KW-0808">Transferase</keyword>
<dbReference type="InterPro" id="IPR043519">
    <property type="entry name" value="NT_sf"/>
</dbReference>
<name>A0A1V0N3Z4_9ARCH</name>
<dbReference type="SUPFAM" id="SSF81301">
    <property type="entry name" value="Nucleotidyltransferase"/>
    <property type="match status" value="1"/>
</dbReference>
<sequence>MSIEYELKKLNYLKNYREACKEVYRLVKNIDNNARVFVFGSVLTGNTTASSDIDILVLESNKDLKDEINIKVLKYIDAPVELHIVDNNGLDWYKRFSDNIEEIK</sequence>
<evidence type="ECO:0000313" key="3">
    <source>
        <dbReference type="EMBL" id="NOL60011.1"/>
    </source>
</evidence>
<dbReference type="KEGG" id="fai:FAD_0917"/>
<dbReference type="RefSeq" id="WP_081142182.1">
    <property type="nucleotide sequence ID" value="NZ_CP015363.1"/>
</dbReference>
<dbReference type="Proteomes" id="UP000192050">
    <property type="component" value="Chromosome"/>
</dbReference>
<dbReference type="Gene3D" id="3.30.460.10">
    <property type="entry name" value="Beta Polymerase, domain 2"/>
    <property type="match status" value="1"/>
</dbReference>
<dbReference type="OrthoDB" id="40412at2157"/>
<gene>
    <name evidence="2" type="ORF">FAD_0917</name>
    <name evidence="3" type="ORF">HLB00_04075</name>
</gene>
<reference evidence="3 5" key="2">
    <citation type="submission" date="2020-05" db="EMBL/GenBank/DDBJ databases">
        <authorList>
            <person name="Zhang R."/>
        </authorList>
    </citation>
    <scope>NUCLEOTIDE SEQUENCE [LARGE SCALE GENOMIC DNA]</scope>
    <source>
        <strain evidence="3 5">DSM 28986</strain>
    </source>
</reference>
<evidence type="ECO:0000313" key="2">
    <source>
        <dbReference type="EMBL" id="ARD84809.1"/>
    </source>
</evidence>
<proteinExistence type="predicted"/>
<dbReference type="EMBL" id="JABGBP010000136">
    <property type="protein sequence ID" value="NOL60011.1"/>
    <property type="molecule type" value="Genomic_DNA"/>
</dbReference>
<dbReference type="GeneID" id="84217482"/>
<feature type="domain" description="Polymerase nucleotidyl transferase" evidence="1">
    <location>
        <begin position="25"/>
        <end position="85"/>
    </location>
</feature>
<dbReference type="PANTHER" id="PTHR37030">
    <property type="entry name" value="NUCLEOTIDYLTRANSFERASE"/>
    <property type="match status" value="1"/>
</dbReference>
<organism evidence="2 4">
    <name type="scientific">Ferroplasma acidiphilum</name>
    <dbReference type="NCBI Taxonomy" id="74969"/>
    <lineage>
        <taxon>Archaea</taxon>
        <taxon>Methanobacteriati</taxon>
        <taxon>Thermoplasmatota</taxon>
        <taxon>Thermoplasmata</taxon>
        <taxon>Thermoplasmatales</taxon>
        <taxon>Ferroplasmaceae</taxon>
        <taxon>Ferroplasma</taxon>
    </lineage>
</organism>
<reference evidence="2 4" key="1">
    <citation type="submission" date="2011-10" db="EMBL/GenBank/DDBJ databases">
        <title>Metabolic and evolutionary patterns in the extreme acidophile Ferroplasma acidiphilum.</title>
        <authorList>
            <person name="Golyshina O.V."/>
            <person name="Kozyavkin S.A."/>
            <person name="Tatusov R.L."/>
            <person name="Slesarev A.I."/>
            <person name="Golyshin P.N."/>
        </authorList>
    </citation>
    <scope>NUCLEOTIDE SEQUENCE [LARGE SCALE GENOMIC DNA]</scope>
    <source>
        <strain evidence="2">Berkeley</strain>
        <strain evidence="4">Y</strain>
    </source>
</reference>
<dbReference type="EMBL" id="CP015363">
    <property type="protein sequence ID" value="ARD84809.1"/>
    <property type="molecule type" value="Genomic_DNA"/>
</dbReference>
<dbReference type="AlphaFoldDB" id="A0A1V0N3Z4"/>
<dbReference type="GO" id="GO:0016779">
    <property type="term" value="F:nucleotidyltransferase activity"/>
    <property type="evidence" value="ECO:0007669"/>
    <property type="project" value="InterPro"/>
</dbReference>
<evidence type="ECO:0000313" key="5">
    <source>
        <dbReference type="Proteomes" id="UP000546917"/>
    </source>
</evidence>